<gene>
    <name evidence="2" type="ORF">A4A49_34955</name>
</gene>
<sequence>MQTSKNKYQRDKRGYIIDNTKENESNNDKGKAKVEAVSTKNKFNALEVEEIAPPMLRITDGKGNNINTTKRGNPYPNDSRIRDEDHGKENQEVTLSPKSTGSGIEMAARRVKKEAVEAANKENNVKPSQTGIQSPGVKEERNEVNSRKTLWSDEADEMEAQIGSTNATGDMEDKGKNQTQKIGSLALTTVNPRDSKTRVDDQSSPKIKEAVSPAGDDRRTSKEAGNHEGSSTAPLAKNYTNGTVNPRNSREIWAAVDGVPVYDLRRDRVGDVNME</sequence>
<feature type="compositionally biased region" description="Basic and acidic residues" evidence="1">
    <location>
        <begin position="137"/>
        <end position="146"/>
    </location>
</feature>
<feature type="compositionally biased region" description="Basic and acidic residues" evidence="1">
    <location>
        <begin position="193"/>
        <end position="226"/>
    </location>
</feature>
<protein>
    <submittedName>
        <fullName evidence="2">Uncharacterized protein</fullName>
    </submittedName>
</protein>
<comment type="caution">
    <text evidence="2">The sequence shown here is derived from an EMBL/GenBank/DDBJ whole genome shotgun (WGS) entry which is preliminary data.</text>
</comment>
<feature type="compositionally biased region" description="Basic and acidic residues" evidence="1">
    <location>
        <begin position="79"/>
        <end position="91"/>
    </location>
</feature>
<reference evidence="2" key="1">
    <citation type="submission" date="2016-11" db="EMBL/GenBank/DDBJ databases">
        <title>The genome of Nicotiana attenuata.</title>
        <authorList>
            <person name="Xu S."/>
            <person name="Brockmoeller T."/>
            <person name="Gaquerel E."/>
            <person name="Navarro A."/>
            <person name="Kuhl H."/>
            <person name="Gase K."/>
            <person name="Ling Z."/>
            <person name="Zhou W."/>
            <person name="Kreitzer C."/>
            <person name="Stanke M."/>
            <person name="Tang H."/>
            <person name="Lyons E."/>
            <person name="Pandey P."/>
            <person name="Pandey S.P."/>
            <person name="Timmermann B."/>
            <person name="Baldwin I.T."/>
        </authorList>
    </citation>
    <scope>NUCLEOTIDE SEQUENCE [LARGE SCALE GENOMIC DNA]</scope>
    <source>
        <strain evidence="2">UT</strain>
    </source>
</reference>
<feature type="non-terminal residue" evidence="2">
    <location>
        <position position="275"/>
    </location>
</feature>
<keyword evidence="3" id="KW-1185">Reference proteome</keyword>
<dbReference type="EMBL" id="MJEQ01001909">
    <property type="protein sequence ID" value="OIT28931.1"/>
    <property type="molecule type" value="Genomic_DNA"/>
</dbReference>
<dbReference type="AlphaFoldDB" id="A0A314KHP7"/>
<dbReference type="Proteomes" id="UP000187609">
    <property type="component" value="Unassembled WGS sequence"/>
</dbReference>
<feature type="compositionally biased region" description="Basic and acidic residues" evidence="1">
    <location>
        <begin position="113"/>
        <end position="124"/>
    </location>
</feature>
<dbReference type="Gramene" id="OIT28931">
    <property type="protein sequence ID" value="OIT28931"/>
    <property type="gene ID" value="A4A49_34955"/>
</dbReference>
<feature type="compositionally biased region" description="Basic and acidic residues" evidence="1">
    <location>
        <begin position="8"/>
        <end position="32"/>
    </location>
</feature>
<organism evidence="2 3">
    <name type="scientific">Nicotiana attenuata</name>
    <name type="common">Coyote tobacco</name>
    <dbReference type="NCBI Taxonomy" id="49451"/>
    <lineage>
        <taxon>Eukaryota</taxon>
        <taxon>Viridiplantae</taxon>
        <taxon>Streptophyta</taxon>
        <taxon>Embryophyta</taxon>
        <taxon>Tracheophyta</taxon>
        <taxon>Spermatophyta</taxon>
        <taxon>Magnoliopsida</taxon>
        <taxon>eudicotyledons</taxon>
        <taxon>Gunneridae</taxon>
        <taxon>Pentapetalae</taxon>
        <taxon>asterids</taxon>
        <taxon>lamiids</taxon>
        <taxon>Solanales</taxon>
        <taxon>Solanaceae</taxon>
        <taxon>Nicotianoideae</taxon>
        <taxon>Nicotianeae</taxon>
        <taxon>Nicotiana</taxon>
    </lineage>
</organism>
<accession>A0A314KHP7</accession>
<feature type="compositionally biased region" description="Polar residues" evidence="1">
    <location>
        <begin position="62"/>
        <end position="71"/>
    </location>
</feature>
<feature type="compositionally biased region" description="Polar residues" evidence="1">
    <location>
        <begin position="228"/>
        <end position="247"/>
    </location>
</feature>
<evidence type="ECO:0000313" key="2">
    <source>
        <dbReference type="EMBL" id="OIT28931.1"/>
    </source>
</evidence>
<evidence type="ECO:0000313" key="3">
    <source>
        <dbReference type="Proteomes" id="UP000187609"/>
    </source>
</evidence>
<proteinExistence type="predicted"/>
<feature type="region of interest" description="Disordered" evidence="1">
    <location>
        <begin position="57"/>
        <end position="250"/>
    </location>
</feature>
<evidence type="ECO:0000256" key="1">
    <source>
        <dbReference type="SAM" id="MobiDB-lite"/>
    </source>
</evidence>
<feature type="compositionally biased region" description="Polar residues" evidence="1">
    <location>
        <begin position="177"/>
        <end position="192"/>
    </location>
</feature>
<feature type="region of interest" description="Disordered" evidence="1">
    <location>
        <begin position="1"/>
        <end position="32"/>
    </location>
</feature>
<name>A0A314KHP7_NICAT</name>
<feature type="compositionally biased region" description="Polar residues" evidence="1">
    <location>
        <begin position="92"/>
        <end position="102"/>
    </location>
</feature>